<dbReference type="PANTHER" id="PTHR47968">
    <property type="entry name" value="CENTROMERE PROTEIN E"/>
    <property type="match status" value="1"/>
</dbReference>
<dbReference type="PROSITE" id="PS00411">
    <property type="entry name" value="KINESIN_MOTOR_1"/>
    <property type="match status" value="1"/>
</dbReference>
<feature type="region of interest" description="Disordered" evidence="10">
    <location>
        <begin position="1139"/>
        <end position="1180"/>
    </location>
</feature>
<sequence length="1294" mass="147743">MPNIKTYCRIKPTTETYPDYEVTKETLHLRVPEVIRDVSTVNKSHNTINHAFHFDYIFSIDTSQEEVFDKAAVDIIQGFLLGYNGTIFAYGQTGTGKTYTVEGSAKTYSQRGLEPRALSMIYQALEKRQDEEIQVHISYMEIYQEVGYDLLNPGARTQSCVTHFPKVTVYEGLSGSWVIRNLSMHLAASEEVAQSLLLQGEANRKVAATTVHDRSSRSHAVFTIQLIAKKPDSDTFVRSKLHLVDLAGSERVSKTGVYGQQLSEAKSINLSLHHLESVIVALQQETINNDSKLPGLRSSYANRSHSYLLQRPTSADGYRTSRHVPYRNSLLTMVLRDSLGGNCLTAMIATISLEFDNLGETISTCRFAGRVACIANSVSRNEQLDEKTLIRKLRKRVAELESELNCLKMEKTQSGEVTEGAVSRLSRSEKRHCAQVIQDYMSGQITDPVLAGITDPYKFRECLRILRKLVINGYFGSPATDPNNNAFSSADQSQPDRSVLNQSEPDRSVLNQSEPDSSAFRQEQHNIGLDESILSRSMQKTKHERRPRASQRVQTETSLYAQNRSRPAWWDQPETKDPETLSEMLNVSSKPEKYKSPFEKKRVKDIKRLNKKLAKMKAENEQQKKEVTDVKVSLAEQELDLMERSIRTKLDVTRAQVKDQQAYMQQLKVTEADPDILEQEKLVERQLMKRQMKFEKRLEDAEKRLAQLRNHVMAESEIEKKKEVSLEEKFGQFKKRDGSLNTRQVFDMLKNEERKETKTLAQIDHEKLFMTSRHLEVKEAATRQRLQEFKDMMRQSQIGYPVIINDEPVNDVPEHDLPDKKVPRKGDNTLQFMNGYGIGERDNEINKIFLNEKAPPDGSEFIPDMNGFIANGCPENEKRPSSSFSVRSTKSNIPSSDFYAKRKKEKDPDARWESYSRPGTSGGNRAGPELHQEKSKSISVEDSVFSHTDSKLQGGSNDNTSVEHSDKSPKSKVDILILNELEVVQEKSPGTQSVSDNKYLSTSDSAENHSRSWTESTEKEPVSDSKLTKTSTTDELKIETLDEKVKKIEDELIENNKRFELSVSKFDLKTKKSGQLHQTYMPSEYVHNMNTGEKFDGRKMDLKSKNFDAALSAMLNNEKTNMLTMQADYDKYAHTNLPRRSFPAHSKHRHHHHEHRSKGQEKSRLTSSLTSADVWGPDAKNSSISEKIRKYLRSPEERKFLQEKHKSSLMGTRPRSLEDLSKVNQGTHSAPSGFEIEEETPKKITALEDKDREISFMNRAQAERNRVARIRQARQAAEKIQRAWKRYIAMKAQR</sequence>
<evidence type="ECO:0000256" key="1">
    <source>
        <dbReference type="ARBA" id="ARBA00004245"/>
    </source>
</evidence>
<dbReference type="InterPro" id="IPR001752">
    <property type="entry name" value="Kinesin_motor_dom"/>
</dbReference>
<dbReference type="InterPro" id="IPR027417">
    <property type="entry name" value="P-loop_NTPase"/>
</dbReference>
<feature type="compositionally biased region" description="Basic residues" evidence="10">
    <location>
        <begin position="1145"/>
        <end position="1156"/>
    </location>
</feature>
<feature type="compositionally biased region" description="Polar residues" evidence="10">
    <location>
        <begin position="480"/>
        <end position="521"/>
    </location>
</feature>
<evidence type="ECO:0000256" key="9">
    <source>
        <dbReference type="SAM" id="Coils"/>
    </source>
</evidence>
<comment type="similarity">
    <text evidence="8">Belongs to the TRAFAC class myosin-kinesin ATPase superfamily. Kinesin family.</text>
</comment>
<keyword evidence="7" id="KW-0206">Cytoskeleton</keyword>
<feature type="compositionally biased region" description="Basic residues" evidence="10">
    <location>
        <begin position="539"/>
        <end position="549"/>
    </location>
</feature>
<keyword evidence="2" id="KW-0493">Microtubule</keyword>
<feature type="region of interest" description="Disordered" evidence="10">
    <location>
        <begin position="480"/>
        <end position="574"/>
    </location>
</feature>
<reference evidence="12 13" key="1">
    <citation type="submission" date="2024-11" db="EMBL/GenBank/DDBJ databases">
        <title>Chromosome-level genome assembly of the freshwater bivalve Anodonta woodiana.</title>
        <authorList>
            <person name="Chen X."/>
        </authorList>
    </citation>
    <scope>NUCLEOTIDE SEQUENCE [LARGE SCALE GENOMIC DNA]</scope>
    <source>
        <strain evidence="12">MN2024</strain>
        <tissue evidence="12">Gills</tissue>
    </source>
</reference>
<dbReference type="GO" id="GO:0005874">
    <property type="term" value="C:microtubule"/>
    <property type="evidence" value="ECO:0007669"/>
    <property type="project" value="UniProtKB-KW"/>
</dbReference>
<evidence type="ECO:0000256" key="3">
    <source>
        <dbReference type="ARBA" id="ARBA00022741"/>
    </source>
</evidence>
<feature type="compositionally biased region" description="Polar residues" evidence="10">
    <location>
        <begin position="551"/>
        <end position="565"/>
    </location>
</feature>
<evidence type="ECO:0000256" key="7">
    <source>
        <dbReference type="ARBA" id="ARBA00023212"/>
    </source>
</evidence>
<keyword evidence="4 8" id="KW-0067">ATP-binding</keyword>
<evidence type="ECO:0000259" key="11">
    <source>
        <dbReference type="PROSITE" id="PS50067"/>
    </source>
</evidence>
<dbReference type="SUPFAM" id="SSF52540">
    <property type="entry name" value="P-loop containing nucleoside triphosphate hydrolases"/>
    <property type="match status" value="1"/>
</dbReference>
<dbReference type="EMBL" id="JBJQND010000017">
    <property type="protein sequence ID" value="KAL3841622.1"/>
    <property type="molecule type" value="Genomic_DNA"/>
</dbReference>
<evidence type="ECO:0000256" key="6">
    <source>
        <dbReference type="ARBA" id="ARBA00023175"/>
    </source>
</evidence>
<dbReference type="PANTHER" id="PTHR47968:SF36">
    <property type="entry name" value="KINESIN HEAVY CHAIN ISOFORM X1"/>
    <property type="match status" value="1"/>
</dbReference>
<dbReference type="InterPro" id="IPR027640">
    <property type="entry name" value="Kinesin-like_fam"/>
</dbReference>
<dbReference type="InterPro" id="IPR019821">
    <property type="entry name" value="Kinesin_motor_CS"/>
</dbReference>
<feature type="domain" description="Kinesin motor" evidence="11">
    <location>
        <begin position="3"/>
        <end position="374"/>
    </location>
</feature>
<feature type="binding site" evidence="8">
    <location>
        <begin position="91"/>
        <end position="98"/>
    </location>
    <ligand>
        <name>ATP</name>
        <dbReference type="ChEBI" id="CHEBI:30616"/>
    </ligand>
</feature>
<dbReference type="SMART" id="SM00129">
    <property type="entry name" value="KISc"/>
    <property type="match status" value="1"/>
</dbReference>
<comment type="subcellular location">
    <subcellularLocation>
        <location evidence="1">Cytoplasm</location>
        <location evidence="1">Cytoskeleton</location>
    </subcellularLocation>
</comment>
<feature type="compositionally biased region" description="Basic and acidic residues" evidence="10">
    <location>
        <begin position="961"/>
        <end position="973"/>
    </location>
</feature>
<feature type="coiled-coil region" evidence="9">
    <location>
        <begin position="684"/>
        <end position="718"/>
    </location>
</feature>
<evidence type="ECO:0000256" key="5">
    <source>
        <dbReference type="ARBA" id="ARBA00023054"/>
    </source>
</evidence>
<dbReference type="GO" id="GO:0005524">
    <property type="term" value="F:ATP binding"/>
    <property type="evidence" value="ECO:0007669"/>
    <property type="project" value="UniProtKB-UniRule"/>
</dbReference>
<name>A0ABD3TX45_SINWO</name>
<feature type="compositionally biased region" description="Basic and acidic residues" evidence="10">
    <location>
        <begin position="1006"/>
        <end position="1033"/>
    </location>
</feature>
<dbReference type="GO" id="GO:0003774">
    <property type="term" value="F:cytoskeletal motor activity"/>
    <property type="evidence" value="ECO:0007669"/>
    <property type="project" value="UniProtKB-UniRule"/>
</dbReference>
<dbReference type="PRINTS" id="PR00380">
    <property type="entry name" value="KINESINHEAVY"/>
</dbReference>
<dbReference type="PROSITE" id="PS50067">
    <property type="entry name" value="KINESIN_MOTOR_2"/>
    <property type="match status" value="1"/>
</dbReference>
<keyword evidence="13" id="KW-1185">Reference proteome</keyword>
<evidence type="ECO:0000313" key="13">
    <source>
        <dbReference type="Proteomes" id="UP001634394"/>
    </source>
</evidence>
<feature type="coiled-coil region" evidence="9">
    <location>
        <begin position="603"/>
        <end position="633"/>
    </location>
</feature>
<dbReference type="CDD" id="cd00106">
    <property type="entry name" value="KISc"/>
    <property type="match status" value="1"/>
</dbReference>
<dbReference type="Pfam" id="PF00225">
    <property type="entry name" value="Kinesin"/>
    <property type="match status" value="1"/>
</dbReference>
<evidence type="ECO:0000256" key="4">
    <source>
        <dbReference type="ARBA" id="ARBA00022840"/>
    </source>
</evidence>
<dbReference type="InterPro" id="IPR036961">
    <property type="entry name" value="Kinesin_motor_dom_sf"/>
</dbReference>
<feature type="compositionally biased region" description="Polar residues" evidence="10">
    <location>
        <begin position="988"/>
        <end position="1005"/>
    </location>
</feature>
<keyword evidence="3 8" id="KW-0547">Nucleotide-binding</keyword>
<evidence type="ECO:0000313" key="12">
    <source>
        <dbReference type="EMBL" id="KAL3841622.1"/>
    </source>
</evidence>
<evidence type="ECO:0000256" key="10">
    <source>
        <dbReference type="SAM" id="MobiDB-lite"/>
    </source>
</evidence>
<dbReference type="Gene3D" id="3.40.850.10">
    <property type="entry name" value="Kinesin motor domain"/>
    <property type="match status" value="1"/>
</dbReference>
<feature type="compositionally biased region" description="Polar residues" evidence="10">
    <location>
        <begin position="881"/>
        <end position="895"/>
    </location>
</feature>
<accession>A0ABD3TX45</accession>
<feature type="compositionally biased region" description="Basic and acidic residues" evidence="10">
    <location>
        <begin position="905"/>
        <end position="914"/>
    </location>
</feature>
<keyword evidence="7" id="KW-0963">Cytoplasm</keyword>
<keyword evidence="5 9" id="KW-0175">Coiled coil</keyword>
<feature type="region of interest" description="Disordered" evidence="10">
    <location>
        <begin position="859"/>
        <end position="1033"/>
    </location>
</feature>
<comment type="caution">
    <text evidence="12">The sequence shown here is derived from an EMBL/GenBank/DDBJ whole genome shotgun (WGS) entry which is preliminary data.</text>
</comment>
<dbReference type="Proteomes" id="UP001634394">
    <property type="component" value="Unassembled WGS sequence"/>
</dbReference>
<organism evidence="12 13">
    <name type="scientific">Sinanodonta woodiana</name>
    <name type="common">Chinese pond mussel</name>
    <name type="synonym">Anodonta woodiana</name>
    <dbReference type="NCBI Taxonomy" id="1069815"/>
    <lineage>
        <taxon>Eukaryota</taxon>
        <taxon>Metazoa</taxon>
        <taxon>Spiralia</taxon>
        <taxon>Lophotrochozoa</taxon>
        <taxon>Mollusca</taxon>
        <taxon>Bivalvia</taxon>
        <taxon>Autobranchia</taxon>
        <taxon>Heteroconchia</taxon>
        <taxon>Palaeoheterodonta</taxon>
        <taxon>Unionida</taxon>
        <taxon>Unionoidea</taxon>
        <taxon>Unionidae</taxon>
        <taxon>Unioninae</taxon>
        <taxon>Sinanodonta</taxon>
    </lineage>
</organism>
<keyword evidence="6 8" id="KW-0505">Motor protein</keyword>
<gene>
    <name evidence="12" type="ORF">ACJMK2_019736</name>
</gene>
<evidence type="ECO:0000256" key="2">
    <source>
        <dbReference type="ARBA" id="ARBA00022701"/>
    </source>
</evidence>
<feature type="compositionally biased region" description="Polar residues" evidence="10">
    <location>
        <begin position="937"/>
        <end position="960"/>
    </location>
</feature>
<protein>
    <recommendedName>
        <fullName evidence="11">Kinesin motor domain-containing protein</fullName>
    </recommendedName>
</protein>
<proteinExistence type="inferred from homology"/>
<evidence type="ECO:0000256" key="8">
    <source>
        <dbReference type="PROSITE-ProRule" id="PRU00283"/>
    </source>
</evidence>
<feature type="coiled-coil region" evidence="9">
    <location>
        <begin position="383"/>
        <end position="410"/>
    </location>
</feature>